<keyword evidence="1" id="KW-0812">Transmembrane</keyword>
<gene>
    <name evidence="2" type="ORF">SAMN04487884_11414</name>
</gene>
<protein>
    <submittedName>
        <fullName evidence="2">Uncharacterized protein</fullName>
    </submittedName>
</protein>
<keyword evidence="1" id="KW-1133">Transmembrane helix</keyword>
<reference evidence="2 3" key="1">
    <citation type="submission" date="2016-10" db="EMBL/GenBank/DDBJ databases">
        <authorList>
            <person name="de Groot N.N."/>
        </authorList>
    </citation>
    <scope>NUCLEOTIDE SEQUENCE [LARGE SCALE GENOMIC DNA]</scope>
    <source>
        <strain evidence="2 3">AR40</strain>
    </source>
</reference>
<evidence type="ECO:0000313" key="2">
    <source>
        <dbReference type="EMBL" id="SER93315.1"/>
    </source>
</evidence>
<dbReference type="RefSeq" id="WP_022758591.1">
    <property type="nucleotide sequence ID" value="NZ_FOGJ01000014.1"/>
</dbReference>
<dbReference type="AlphaFoldDB" id="A0A1H9T7V0"/>
<sequence>MGQTITLYRVSLDGQMDIIAFLGEQDAQTYSTILFSGYDQYMILESETDIEDIKGEYTYTICDDLGEIPFDIVFIRDKKIRNVFVLTLMFAMAGLSIETYDLTAARNLLTQLSSDLDNLGTDDIPLSYIQKQATKLRSVAMA</sequence>
<evidence type="ECO:0000313" key="3">
    <source>
        <dbReference type="Proteomes" id="UP000182584"/>
    </source>
</evidence>
<proteinExistence type="predicted"/>
<accession>A0A1H9T7V0</accession>
<keyword evidence="1" id="KW-0472">Membrane</keyword>
<organism evidence="2 3">
    <name type="scientific">Butyrivibrio fibrisolvens</name>
    <dbReference type="NCBI Taxonomy" id="831"/>
    <lineage>
        <taxon>Bacteria</taxon>
        <taxon>Bacillati</taxon>
        <taxon>Bacillota</taxon>
        <taxon>Clostridia</taxon>
        <taxon>Lachnospirales</taxon>
        <taxon>Lachnospiraceae</taxon>
        <taxon>Butyrivibrio</taxon>
    </lineage>
</organism>
<feature type="transmembrane region" description="Helical" evidence="1">
    <location>
        <begin position="83"/>
        <end position="100"/>
    </location>
</feature>
<dbReference type="eggNOG" id="ENOG5030FWE">
    <property type="taxonomic scope" value="Bacteria"/>
</dbReference>
<dbReference type="Proteomes" id="UP000182584">
    <property type="component" value="Unassembled WGS sequence"/>
</dbReference>
<dbReference type="OrthoDB" id="2004037at2"/>
<evidence type="ECO:0000256" key="1">
    <source>
        <dbReference type="SAM" id="Phobius"/>
    </source>
</evidence>
<dbReference type="EMBL" id="FOGJ01000014">
    <property type="protein sequence ID" value="SER93315.1"/>
    <property type="molecule type" value="Genomic_DNA"/>
</dbReference>
<name>A0A1H9T7V0_BUTFI</name>